<feature type="domain" description="Aminoglycoside phosphotransferase" evidence="3">
    <location>
        <begin position="24"/>
        <end position="242"/>
    </location>
</feature>
<evidence type="ECO:0000256" key="1">
    <source>
        <dbReference type="ARBA" id="ARBA00022741"/>
    </source>
</evidence>
<dbReference type="Gene3D" id="3.30.200.20">
    <property type="entry name" value="Phosphorylase Kinase, domain 1"/>
    <property type="match status" value="1"/>
</dbReference>
<dbReference type="RefSeq" id="WP_076835224.1">
    <property type="nucleotide sequence ID" value="NZ_CP019434.1"/>
</dbReference>
<evidence type="ECO:0000259" key="3">
    <source>
        <dbReference type="Pfam" id="PF01636"/>
    </source>
</evidence>
<dbReference type="SUPFAM" id="SSF56112">
    <property type="entry name" value="Protein kinase-like (PK-like)"/>
    <property type="match status" value="1"/>
</dbReference>
<dbReference type="Gene3D" id="3.90.1200.10">
    <property type="match status" value="1"/>
</dbReference>
<name>A0A1P8UDE3_9GAMM</name>
<keyword evidence="2" id="KW-0067">ATP-binding</keyword>
<dbReference type="STRING" id="1765967.BW247_01160"/>
<dbReference type="Proteomes" id="UP000243807">
    <property type="component" value="Chromosome"/>
</dbReference>
<keyword evidence="1" id="KW-0547">Nucleotide-binding</keyword>
<dbReference type="KEGG" id="afy:BW247_01160"/>
<organism evidence="4 5">
    <name type="scientific">Acidihalobacter ferrooxydans</name>
    <dbReference type="NCBI Taxonomy" id="1765967"/>
    <lineage>
        <taxon>Bacteria</taxon>
        <taxon>Pseudomonadati</taxon>
        <taxon>Pseudomonadota</taxon>
        <taxon>Gammaproteobacteria</taxon>
        <taxon>Chromatiales</taxon>
        <taxon>Ectothiorhodospiraceae</taxon>
        <taxon>Acidihalobacter</taxon>
    </lineage>
</organism>
<dbReference type="InterPro" id="IPR011009">
    <property type="entry name" value="Kinase-like_dom_sf"/>
</dbReference>
<dbReference type="GO" id="GO:0005524">
    <property type="term" value="F:ATP binding"/>
    <property type="evidence" value="ECO:0007669"/>
    <property type="project" value="UniProtKB-KW"/>
</dbReference>
<gene>
    <name evidence="4" type="ORF">BW247_01160</name>
</gene>
<evidence type="ECO:0000313" key="5">
    <source>
        <dbReference type="Proteomes" id="UP000243807"/>
    </source>
</evidence>
<dbReference type="PANTHER" id="PTHR33540:SF1">
    <property type="entry name" value="N-ACETYLMURAMATE_N-ACETYLGLUCOSAMINE KINASE"/>
    <property type="match status" value="1"/>
</dbReference>
<reference evidence="4 5" key="1">
    <citation type="submission" date="2017-01" db="EMBL/GenBank/DDBJ databases">
        <title>Draft sequence of Acidihalobacter ferrooxidans strain DSM 14175 (strain V8).</title>
        <authorList>
            <person name="Khaleque H.N."/>
            <person name="Ramsay J.P."/>
            <person name="Murphy R.J.T."/>
            <person name="Kaksonen A.H."/>
            <person name="Boxall N.J."/>
            <person name="Watkin E.L.J."/>
        </authorList>
    </citation>
    <scope>NUCLEOTIDE SEQUENCE [LARGE SCALE GENOMIC DNA]</scope>
    <source>
        <strain evidence="4 5">V8</strain>
    </source>
</reference>
<dbReference type="Pfam" id="PF01636">
    <property type="entry name" value="APH"/>
    <property type="match status" value="1"/>
</dbReference>
<dbReference type="PANTHER" id="PTHR33540">
    <property type="entry name" value="TRNA THREONYLCARBAMOYLADENOSINE BIOSYNTHESIS PROTEIN TSAE"/>
    <property type="match status" value="1"/>
</dbReference>
<dbReference type="EMBL" id="CP019434">
    <property type="protein sequence ID" value="APZ41877.1"/>
    <property type="molecule type" value="Genomic_DNA"/>
</dbReference>
<dbReference type="InterPro" id="IPR002575">
    <property type="entry name" value="Aminoglycoside_PTrfase"/>
</dbReference>
<evidence type="ECO:0000256" key="2">
    <source>
        <dbReference type="ARBA" id="ARBA00022840"/>
    </source>
</evidence>
<sequence length="337" mass="37265">MPTDPRRQMLDAWLTHHLPDTAPLEPASGDASFRRYFRALTRSGASYIVMDAPPAQEPLAPFLDITQRLAQADVHVPNVHAHDTHAGFALLDDLGTTPYLAALSPTTADALYADAFATLLRIQRADCTGLPDYDAAMLGREMALFPDWFLGRHLGLTPDTAQRALLDTVNAALIASALAQPQVFVHRDYHSRNLMRTATDNPGVLDYQDAVRGPLTYDLVSLLRDAYVAWPEERIRAWALSYRDQAARAGICLAVDDATFLRWFDLMGLQRQLKVLGIFARLYHRDGKAGYLADLPRVLDALLRIAPRYPDTAPLAELLHTLDIPARLAKAAPPCAP</sequence>
<evidence type="ECO:0000313" key="4">
    <source>
        <dbReference type="EMBL" id="APZ41877.1"/>
    </source>
</evidence>
<dbReference type="AlphaFoldDB" id="A0A1P8UDE3"/>
<proteinExistence type="predicted"/>
<keyword evidence="5" id="KW-1185">Reference proteome</keyword>
<accession>A0A1P8UDE3</accession>
<protein>
    <recommendedName>
        <fullName evidence="3">Aminoglycoside phosphotransferase domain-containing protein</fullName>
    </recommendedName>
</protein>